<proteinExistence type="predicted"/>
<dbReference type="PANTHER" id="PTHR32525:SF1">
    <property type="entry name" value="DOMAIN OF UNKNOWN FUNCTION WSN DOMAIN-CONTAINING PROTEIN-RELATED"/>
    <property type="match status" value="1"/>
</dbReference>
<evidence type="ECO:0000256" key="2">
    <source>
        <dbReference type="SAM" id="MobiDB-lite"/>
    </source>
</evidence>
<keyword evidence="4" id="KW-0732">Signal</keyword>
<feature type="region of interest" description="Disordered" evidence="2">
    <location>
        <begin position="870"/>
        <end position="943"/>
    </location>
</feature>
<feature type="coiled-coil region" evidence="1">
    <location>
        <begin position="133"/>
        <end position="160"/>
    </location>
</feature>
<evidence type="ECO:0000259" key="5">
    <source>
        <dbReference type="SMART" id="SM00453"/>
    </source>
</evidence>
<evidence type="ECO:0000313" key="7">
    <source>
        <dbReference type="Proteomes" id="UP000008281"/>
    </source>
</evidence>
<dbReference type="Proteomes" id="UP000008281">
    <property type="component" value="Unassembled WGS sequence"/>
</dbReference>
<feature type="compositionally biased region" description="Polar residues" evidence="2">
    <location>
        <begin position="910"/>
        <end position="919"/>
    </location>
</feature>
<feature type="signal peptide" evidence="4">
    <location>
        <begin position="1"/>
        <end position="22"/>
    </location>
</feature>
<evidence type="ECO:0000256" key="1">
    <source>
        <dbReference type="SAM" id="Coils"/>
    </source>
</evidence>
<keyword evidence="1" id="KW-0175">Coiled coil</keyword>
<feature type="compositionally biased region" description="Basic and acidic residues" evidence="2">
    <location>
        <begin position="921"/>
        <end position="943"/>
    </location>
</feature>
<keyword evidence="3" id="KW-0812">Transmembrane</keyword>
<accession>E3N2M8</accession>
<dbReference type="Pfam" id="PF02206">
    <property type="entry name" value="WSN"/>
    <property type="match status" value="1"/>
</dbReference>
<sequence length="943" mass="105327">MLLKNNSLIAIVCFGFFALSATITNHEKTGHRLVLTDFNGDIYYRDQPLITPWNRRVRRNAPDNLQTLLDRSTAFARIINGVSLQSGLFSGTHKIEVVVQELLNFGSIKMPEIVGFKADKITALTSTLNGFKKVKTENEVKDQEKMIVELKKIMEESEGAKSLEISDGKYFSDVGNFVKKFDIANMEKIVKLVENALELVEGLKKIPTEKPTQSNDAIDHWAAITDVTGHLTKFAQFKPVMETFNTSFKSFANLETFPEVLKPYRTVIRLIEARNGLKTSGTEALQKNIGQFMELLKVSNSSNKEVSMIYHLIHSRVNPVQMNREVTIGFLNGVTDFDKLLKDLQDPSFAKMVGEKKVKKLLDGLKPILSIQSKIDELNGKFGLFSKDSFLSTSEVQMLQVEMQGMSITDNDVDEVLNAINIPAEIDSKVYKDAKDLIEAAETFTKMIQSVRTWAEHLVGKELAEAIKEFDKDLNFKDRTDVDQSKTEIPAVMKNLKDKDSIKKFQDALTATQSLLNGYTGDNITAGAASIKQDGLNKFKDDQVVADEMKFHGRIRDNKQKLVAIVEAIELIHRTQNLDSGEIQKLESLAKAIPDASKLLTAQHLKSIGESMKTAENLESKSLGQTTGADRIMKPVAESVKGLQMIHDFSDMNLVTDLKTVENEVQKAIGQLKDSMKQGEIRKKWNNLNAESKSLEAWLQQVSTVNQNLVIGGSNKLADVGAPFVKLTAIGDFKFDVKNKIEVLMELIPLFIKDQATLDKLNGAKNTLSTLQTLDLEFSKFHKSFNDAPDKFQALYVFIGNFFTIAESNQAALRQSSTIEAIVTTNTGTTGTVIIIIVLVTLLVTVFIALIICRFNSHCWWNKRVKKQKEEEEHQPLTYPNDKPVANEKSASHSLLPPVTNQGDAPAPASQKQLQKSDGSVSKEVEKSEEKEVVKKVENNTKE</sequence>
<evidence type="ECO:0000256" key="4">
    <source>
        <dbReference type="SAM" id="SignalP"/>
    </source>
</evidence>
<protein>
    <recommendedName>
        <fullName evidence="5">Domain of unknown function WSN domain-containing protein</fullName>
    </recommendedName>
</protein>
<dbReference type="PANTHER" id="PTHR32525">
    <property type="entry name" value="PROTEIN-TYROSINE-PHOSPHATASE"/>
    <property type="match status" value="1"/>
</dbReference>
<feature type="domain" description="Domain of unknown function WSN" evidence="5">
    <location>
        <begin position="63"/>
        <end position="134"/>
    </location>
</feature>
<dbReference type="InParanoid" id="E3N2M8"/>
<dbReference type="EMBL" id="DS268514">
    <property type="protein sequence ID" value="EFO84232.1"/>
    <property type="molecule type" value="Genomic_DNA"/>
</dbReference>
<keyword evidence="3" id="KW-0472">Membrane</keyword>
<dbReference type="SMART" id="SM00453">
    <property type="entry name" value="WSN"/>
    <property type="match status" value="1"/>
</dbReference>
<dbReference type="OMA" id="SHRETYA"/>
<evidence type="ECO:0000256" key="3">
    <source>
        <dbReference type="SAM" id="Phobius"/>
    </source>
</evidence>
<reference evidence="6" key="1">
    <citation type="submission" date="2007-07" db="EMBL/GenBank/DDBJ databases">
        <title>PCAP assembly of the Caenorhabditis remanei genome.</title>
        <authorList>
            <consortium name="The Caenorhabditis remanei Sequencing Consortium"/>
            <person name="Wilson R.K."/>
        </authorList>
    </citation>
    <scope>NUCLEOTIDE SEQUENCE [LARGE SCALE GENOMIC DNA]</scope>
    <source>
        <strain evidence="6">PB4641</strain>
    </source>
</reference>
<gene>
    <name evidence="6" type="ORF">CRE_15607</name>
</gene>
<name>E3N2M8_CAERE</name>
<organism evidence="7">
    <name type="scientific">Caenorhabditis remanei</name>
    <name type="common">Caenorhabditis vulgaris</name>
    <dbReference type="NCBI Taxonomy" id="31234"/>
    <lineage>
        <taxon>Eukaryota</taxon>
        <taxon>Metazoa</taxon>
        <taxon>Ecdysozoa</taxon>
        <taxon>Nematoda</taxon>
        <taxon>Chromadorea</taxon>
        <taxon>Rhabditida</taxon>
        <taxon>Rhabditina</taxon>
        <taxon>Rhabditomorpha</taxon>
        <taxon>Rhabditoidea</taxon>
        <taxon>Rhabditidae</taxon>
        <taxon>Peloderinae</taxon>
        <taxon>Caenorhabditis</taxon>
    </lineage>
</organism>
<dbReference type="AlphaFoldDB" id="E3N2M8"/>
<dbReference type="HOGENOM" id="CLU_321119_0_0_1"/>
<keyword evidence="3" id="KW-1133">Transmembrane helix</keyword>
<evidence type="ECO:0000313" key="6">
    <source>
        <dbReference type="EMBL" id="EFO84232.1"/>
    </source>
</evidence>
<keyword evidence="7" id="KW-1185">Reference proteome</keyword>
<dbReference type="InterPro" id="IPR003125">
    <property type="entry name" value="WSN"/>
</dbReference>
<feature type="transmembrane region" description="Helical" evidence="3">
    <location>
        <begin position="833"/>
        <end position="857"/>
    </location>
</feature>
<feature type="chain" id="PRO_5005673381" description="Domain of unknown function WSN domain-containing protein" evidence="4">
    <location>
        <begin position="23"/>
        <end position="943"/>
    </location>
</feature>